<dbReference type="SUPFAM" id="SSF103506">
    <property type="entry name" value="Mitochondrial carrier"/>
    <property type="match status" value="1"/>
</dbReference>
<keyword evidence="4 5" id="KW-0472">Membrane</keyword>
<dbReference type="AlphaFoldDB" id="A0A915DMB1"/>
<dbReference type="InterPro" id="IPR023395">
    <property type="entry name" value="MCP_dom_sf"/>
</dbReference>
<evidence type="ECO:0000256" key="5">
    <source>
        <dbReference type="PROSITE-ProRule" id="PRU00282"/>
    </source>
</evidence>
<dbReference type="GO" id="GO:0015658">
    <property type="term" value="F:branched-chain amino acid transmembrane transporter activity"/>
    <property type="evidence" value="ECO:0007669"/>
    <property type="project" value="InterPro"/>
</dbReference>
<feature type="repeat" description="Solcar" evidence="5">
    <location>
        <begin position="23"/>
        <end position="109"/>
    </location>
</feature>
<organism evidence="7 8">
    <name type="scientific">Ditylenchus dipsaci</name>
    <dbReference type="NCBI Taxonomy" id="166011"/>
    <lineage>
        <taxon>Eukaryota</taxon>
        <taxon>Metazoa</taxon>
        <taxon>Ecdysozoa</taxon>
        <taxon>Nematoda</taxon>
        <taxon>Chromadorea</taxon>
        <taxon>Rhabditida</taxon>
        <taxon>Tylenchina</taxon>
        <taxon>Tylenchomorpha</taxon>
        <taxon>Sphaerularioidea</taxon>
        <taxon>Anguinidae</taxon>
        <taxon>Anguininae</taxon>
        <taxon>Ditylenchus</taxon>
    </lineage>
</organism>
<dbReference type="InterPro" id="IPR042164">
    <property type="entry name" value="SLC25A44"/>
</dbReference>
<dbReference type="GO" id="GO:0005739">
    <property type="term" value="C:mitochondrion"/>
    <property type="evidence" value="ECO:0007669"/>
    <property type="project" value="InterPro"/>
</dbReference>
<dbReference type="Pfam" id="PF00153">
    <property type="entry name" value="Mito_carr"/>
    <property type="match status" value="1"/>
</dbReference>
<accession>A0A915DMB1</accession>
<evidence type="ECO:0000313" key="8">
    <source>
        <dbReference type="WBParaSite" id="jg21086"/>
    </source>
</evidence>
<dbReference type="Gene3D" id="1.50.40.10">
    <property type="entry name" value="Mitochondrial carrier domain"/>
    <property type="match status" value="1"/>
</dbReference>
<dbReference type="Proteomes" id="UP000887574">
    <property type="component" value="Unplaced"/>
</dbReference>
<keyword evidence="6" id="KW-0813">Transport</keyword>
<comment type="subcellular location">
    <subcellularLocation>
        <location evidence="1">Membrane</location>
        <topology evidence="1">Multi-pass membrane protein</topology>
    </subcellularLocation>
</comment>
<comment type="similarity">
    <text evidence="2 6">Belongs to the mitochondrial carrier (TC 2.A.29) family.</text>
</comment>
<dbReference type="PROSITE" id="PS50920">
    <property type="entry name" value="SOLCAR"/>
    <property type="match status" value="1"/>
</dbReference>
<evidence type="ECO:0000256" key="3">
    <source>
        <dbReference type="ARBA" id="ARBA00022692"/>
    </source>
</evidence>
<dbReference type="GO" id="GO:0009083">
    <property type="term" value="P:branched-chain amino acid catabolic process"/>
    <property type="evidence" value="ECO:0007669"/>
    <property type="project" value="InterPro"/>
</dbReference>
<dbReference type="WBParaSite" id="jg21086">
    <property type="protein sequence ID" value="jg21086"/>
    <property type="gene ID" value="jg21086"/>
</dbReference>
<dbReference type="PANTHER" id="PTHR46314">
    <property type="entry name" value="SOLUTE CARRIER FAMILY 25 MEMBER 44"/>
    <property type="match status" value="1"/>
</dbReference>
<evidence type="ECO:0000256" key="4">
    <source>
        <dbReference type="ARBA" id="ARBA00023136"/>
    </source>
</evidence>
<proteinExistence type="inferred from homology"/>
<dbReference type="GO" id="GO:0016020">
    <property type="term" value="C:membrane"/>
    <property type="evidence" value="ECO:0007669"/>
    <property type="project" value="UniProtKB-SubCell"/>
</dbReference>
<evidence type="ECO:0000256" key="6">
    <source>
        <dbReference type="RuleBase" id="RU000488"/>
    </source>
</evidence>
<keyword evidence="7" id="KW-1185">Reference proteome</keyword>
<sequence>MTSPESSIEMAADRKLHIIEWNHLDLRKFYPMALASSWSVRCLLYPMSVVKARLQLQKQNNVYTGMRHAFVNIIKHEGAGALYRGFWVTLPQISASFVYSTTYEKVRNTLTCNTTISSVPMVSAMAGGLASCCTQLIFVPTDIVAQHMMIYNNPSAFTGTSKNAAIIDYLKADKLEKRLTLGCESLGLFAKWTEFSAFTGDLYHLVRFTLPAQWCFGELLQFADSFEKVTGNLFGQTG</sequence>
<evidence type="ECO:0000256" key="1">
    <source>
        <dbReference type="ARBA" id="ARBA00004141"/>
    </source>
</evidence>
<dbReference type="PANTHER" id="PTHR46314:SF2">
    <property type="entry name" value="SOLUTE CARRIER FAMILY 25 MEMBER 44"/>
    <property type="match status" value="1"/>
</dbReference>
<dbReference type="InterPro" id="IPR018108">
    <property type="entry name" value="MCP_transmembrane"/>
</dbReference>
<evidence type="ECO:0000256" key="2">
    <source>
        <dbReference type="ARBA" id="ARBA00006375"/>
    </source>
</evidence>
<keyword evidence="3 5" id="KW-0812">Transmembrane</keyword>
<reference evidence="8" key="1">
    <citation type="submission" date="2022-11" db="UniProtKB">
        <authorList>
            <consortium name="WormBaseParasite"/>
        </authorList>
    </citation>
    <scope>IDENTIFICATION</scope>
</reference>
<evidence type="ECO:0000313" key="7">
    <source>
        <dbReference type="Proteomes" id="UP000887574"/>
    </source>
</evidence>
<name>A0A915DMB1_9BILA</name>
<protein>
    <submittedName>
        <fullName evidence="8">Uncharacterized protein</fullName>
    </submittedName>
</protein>